<sequence>MSDYNSENSILNSLEIHLRDEKAYLNKNISTETICEVLKCNPRLLPGLVKEEYGMGINRLVNLYRIRHAIELIEDGYLKSRTVESLAIEVGFCSRKTFYVAFKRETGLSPTVFNGSVVDLEWIGLLPR</sequence>
<evidence type="ECO:0000313" key="6">
    <source>
        <dbReference type="Proteomes" id="UP000588604"/>
    </source>
</evidence>
<dbReference type="InterPro" id="IPR009057">
    <property type="entry name" value="Homeodomain-like_sf"/>
</dbReference>
<name>A0A841N2Y2_9BACT</name>
<dbReference type="PROSITE" id="PS00041">
    <property type="entry name" value="HTH_ARAC_FAMILY_1"/>
    <property type="match status" value="1"/>
</dbReference>
<dbReference type="SUPFAM" id="SSF46689">
    <property type="entry name" value="Homeodomain-like"/>
    <property type="match status" value="1"/>
</dbReference>
<dbReference type="InterPro" id="IPR018060">
    <property type="entry name" value="HTH_AraC"/>
</dbReference>
<proteinExistence type="predicted"/>
<keyword evidence="2 5" id="KW-0238">DNA-binding</keyword>
<evidence type="ECO:0000256" key="2">
    <source>
        <dbReference type="ARBA" id="ARBA00023125"/>
    </source>
</evidence>
<dbReference type="Proteomes" id="UP000588604">
    <property type="component" value="Unassembled WGS sequence"/>
</dbReference>
<reference evidence="5 6" key="1">
    <citation type="submission" date="2020-08" db="EMBL/GenBank/DDBJ databases">
        <title>Genomic Encyclopedia of Type Strains, Phase IV (KMG-IV): sequencing the most valuable type-strain genomes for metagenomic binning, comparative biology and taxonomic classification.</title>
        <authorList>
            <person name="Goeker M."/>
        </authorList>
    </citation>
    <scope>NUCLEOTIDE SEQUENCE [LARGE SCALE GENOMIC DNA]</scope>
    <source>
        <strain evidence="5 6">DSM 102044</strain>
    </source>
</reference>
<dbReference type="PANTHER" id="PTHR43280:SF29">
    <property type="entry name" value="ARAC-FAMILY TRANSCRIPTIONAL REGULATOR"/>
    <property type="match status" value="1"/>
</dbReference>
<keyword evidence="1" id="KW-0805">Transcription regulation</keyword>
<dbReference type="Gene3D" id="1.10.10.60">
    <property type="entry name" value="Homeodomain-like"/>
    <property type="match status" value="1"/>
</dbReference>
<comment type="caution">
    <text evidence="5">The sequence shown here is derived from an EMBL/GenBank/DDBJ whole genome shotgun (WGS) entry which is preliminary data.</text>
</comment>
<evidence type="ECO:0000256" key="3">
    <source>
        <dbReference type="ARBA" id="ARBA00023163"/>
    </source>
</evidence>
<keyword evidence="3" id="KW-0804">Transcription</keyword>
<dbReference type="AlphaFoldDB" id="A0A841N2Y2"/>
<feature type="domain" description="HTH araC/xylS-type" evidence="4">
    <location>
        <begin position="8"/>
        <end position="116"/>
    </location>
</feature>
<dbReference type="GO" id="GO:0003700">
    <property type="term" value="F:DNA-binding transcription factor activity"/>
    <property type="evidence" value="ECO:0007669"/>
    <property type="project" value="InterPro"/>
</dbReference>
<dbReference type="RefSeq" id="WP_184498661.1">
    <property type="nucleotide sequence ID" value="NZ_JACIJO010000007.1"/>
</dbReference>
<evidence type="ECO:0000313" key="5">
    <source>
        <dbReference type="EMBL" id="MBB6328995.1"/>
    </source>
</evidence>
<accession>A0A841N2Y2</accession>
<dbReference type="PANTHER" id="PTHR43280">
    <property type="entry name" value="ARAC-FAMILY TRANSCRIPTIONAL REGULATOR"/>
    <property type="match status" value="1"/>
</dbReference>
<dbReference type="InterPro" id="IPR018062">
    <property type="entry name" value="HTH_AraC-typ_CS"/>
</dbReference>
<keyword evidence="6" id="KW-1185">Reference proteome</keyword>
<dbReference type="SMART" id="SM00342">
    <property type="entry name" value="HTH_ARAC"/>
    <property type="match status" value="1"/>
</dbReference>
<dbReference type="EMBL" id="JACIJO010000007">
    <property type="protein sequence ID" value="MBB6328995.1"/>
    <property type="molecule type" value="Genomic_DNA"/>
</dbReference>
<dbReference type="PROSITE" id="PS01124">
    <property type="entry name" value="HTH_ARAC_FAMILY_2"/>
    <property type="match status" value="1"/>
</dbReference>
<dbReference type="Pfam" id="PF12833">
    <property type="entry name" value="HTH_18"/>
    <property type="match status" value="1"/>
</dbReference>
<protein>
    <submittedName>
        <fullName evidence="5">AraC-like DNA-binding protein</fullName>
    </submittedName>
</protein>
<evidence type="ECO:0000256" key="1">
    <source>
        <dbReference type="ARBA" id="ARBA00023015"/>
    </source>
</evidence>
<dbReference type="GO" id="GO:0043565">
    <property type="term" value="F:sequence-specific DNA binding"/>
    <property type="evidence" value="ECO:0007669"/>
    <property type="project" value="InterPro"/>
</dbReference>
<gene>
    <name evidence="5" type="ORF">FHS59_004659</name>
</gene>
<evidence type="ECO:0000259" key="4">
    <source>
        <dbReference type="PROSITE" id="PS01124"/>
    </source>
</evidence>
<organism evidence="5 6">
    <name type="scientific">Algoriphagus iocasae</name>
    <dbReference type="NCBI Taxonomy" id="1836499"/>
    <lineage>
        <taxon>Bacteria</taxon>
        <taxon>Pseudomonadati</taxon>
        <taxon>Bacteroidota</taxon>
        <taxon>Cytophagia</taxon>
        <taxon>Cytophagales</taxon>
        <taxon>Cyclobacteriaceae</taxon>
        <taxon>Algoriphagus</taxon>
    </lineage>
</organism>